<dbReference type="InterPro" id="IPR001401">
    <property type="entry name" value="Dynamin_GTPase"/>
</dbReference>
<protein>
    <submittedName>
        <fullName evidence="8">Zinc finger BED domain-containing 1-like protein</fullName>
    </submittedName>
</protein>
<evidence type="ECO:0000256" key="2">
    <source>
        <dbReference type="ARBA" id="ARBA00022490"/>
    </source>
</evidence>
<keyword evidence="2" id="KW-0963">Cytoplasm</keyword>
<dbReference type="Gene3D" id="1.20.120.1240">
    <property type="entry name" value="Dynamin, middle domain"/>
    <property type="match status" value="1"/>
</dbReference>
<sequence length="775" mass="88770">MINTLDPRYVIPTRSYMTDKAVPRIYDKVKDDVKSALSFAPRVALTCDGWISRATEAFVTITCHYVDEEWELMSHVLQTRAMHESHTGSNIAELLKAALEEWDLVSKDPAIVTDNAANMSAGMLHFRCFAHTLNLASQRALKLPAVARLLGRVRRISTFFKRSTTASHVLRQKQKLLELPEHKLITDVVTRWNSAHDMLERFLEQQPAVSAALLSNELRKTEKEVCTLCESDITSAEEIVDAMKPMKIATLVMSKESSPTLSVVAPLHAQLIQDFQESRADSEIVKEIKAAICQDLSKRYMDQQKETMYVCSALDPRFKALPFLPDDEREEIYLRITAEARRIQELFQEEAKVIPGEEDNHVEDKDDIPASPPPKKKKDLCCLADLLGSTYSAGPAVRHRTTQAQAEEEMSRQTMHSQDEESSFSESQTQGTFHNHFTDSVQPLIELIDSLRLIGIDKDIDLPSIAVVGDQSSGKSSVLEALSGVALPRGSGIVTRCPLELKLRKVKKGQWSGTISYHGHKETFYDPLMVDNLVRKVNAKVKEMIEKYNEMHRGRELLTFSNFSEFERVIQDHVAALQEPAMQTLKDVREIVQNKFREICNLCFVQYPSLKCNVSKKIDEIQLKQEAKVEKRIEEFIHMEQLVFTQDKVLQKKLDESDIHQMTGLERYENLREDDMVLNSKGCALLDTRNLVPEKLALYYEIIYQRLTDYVPMLLILFMLKDAAKTLRHQMLEMRNGADVVELLKEDSDQWRRRADLKQRLERLTKAQELINNRH</sequence>
<dbReference type="InterPro" id="IPR027417">
    <property type="entry name" value="P-loop_NTPase"/>
</dbReference>
<feature type="compositionally biased region" description="Basic and acidic residues" evidence="6">
    <location>
        <begin position="358"/>
        <end position="368"/>
    </location>
</feature>
<dbReference type="Pfam" id="PF02212">
    <property type="entry name" value="GED"/>
    <property type="match status" value="1"/>
</dbReference>
<organism evidence="8 9">
    <name type="scientific">Labeo rohita</name>
    <name type="common">Indian major carp</name>
    <name type="synonym">Cyprinus rohita</name>
    <dbReference type="NCBI Taxonomy" id="84645"/>
    <lineage>
        <taxon>Eukaryota</taxon>
        <taxon>Metazoa</taxon>
        <taxon>Chordata</taxon>
        <taxon>Craniata</taxon>
        <taxon>Vertebrata</taxon>
        <taxon>Euteleostomi</taxon>
        <taxon>Actinopterygii</taxon>
        <taxon>Neopterygii</taxon>
        <taxon>Teleostei</taxon>
        <taxon>Ostariophysi</taxon>
        <taxon>Cypriniformes</taxon>
        <taxon>Cyprinidae</taxon>
        <taxon>Labeoninae</taxon>
        <taxon>Labeonini</taxon>
        <taxon>Labeo</taxon>
    </lineage>
</organism>
<dbReference type="InterPro" id="IPR019762">
    <property type="entry name" value="Dynamin_GTPase_CS"/>
</dbReference>
<dbReference type="SUPFAM" id="SSF52540">
    <property type="entry name" value="P-loop containing nucleoside triphosphate hydrolases"/>
    <property type="match status" value="1"/>
</dbReference>
<dbReference type="PANTHER" id="PTHR46481">
    <property type="entry name" value="ZINC FINGER BED DOMAIN-CONTAINING PROTEIN 4"/>
    <property type="match status" value="1"/>
</dbReference>
<feature type="domain" description="GED" evidence="7">
    <location>
        <begin position="689"/>
        <end position="775"/>
    </location>
</feature>
<dbReference type="Pfam" id="PF01031">
    <property type="entry name" value="Dynamin_M"/>
    <property type="match status" value="1"/>
</dbReference>
<reference evidence="8 9" key="1">
    <citation type="submission" date="2018-03" db="EMBL/GenBank/DDBJ databases">
        <title>Draft genome sequence of Rohu Carp (Labeo rohita).</title>
        <authorList>
            <person name="Das P."/>
            <person name="Kushwaha B."/>
            <person name="Joshi C.G."/>
            <person name="Kumar D."/>
            <person name="Nagpure N.S."/>
            <person name="Sahoo L."/>
            <person name="Das S.P."/>
            <person name="Bit A."/>
            <person name="Patnaik S."/>
            <person name="Meher P.K."/>
            <person name="Jayasankar P."/>
            <person name="Koringa P.G."/>
            <person name="Patel N.V."/>
            <person name="Hinsu A.T."/>
            <person name="Kumar R."/>
            <person name="Pandey M."/>
            <person name="Agarwal S."/>
            <person name="Srivastava S."/>
            <person name="Singh M."/>
            <person name="Iquebal M.A."/>
            <person name="Jaiswal S."/>
            <person name="Angadi U.B."/>
            <person name="Kumar N."/>
            <person name="Raza M."/>
            <person name="Shah T.M."/>
            <person name="Rai A."/>
            <person name="Jena J.K."/>
        </authorList>
    </citation>
    <scope>NUCLEOTIDE SEQUENCE [LARGE SCALE GENOMIC DNA]</scope>
    <source>
        <strain evidence="8">DASCIFA01</strain>
        <tissue evidence="8">Testis</tissue>
    </source>
</reference>
<dbReference type="InterPro" id="IPR003130">
    <property type="entry name" value="GED"/>
</dbReference>
<feature type="region of interest" description="Disordered" evidence="6">
    <location>
        <begin position="394"/>
        <end position="435"/>
    </location>
</feature>
<feature type="region of interest" description="Disordered" evidence="6">
    <location>
        <begin position="352"/>
        <end position="376"/>
    </location>
</feature>
<dbReference type="GO" id="GO:0003924">
    <property type="term" value="F:GTPase activity"/>
    <property type="evidence" value="ECO:0007669"/>
    <property type="project" value="InterPro"/>
</dbReference>
<evidence type="ECO:0000313" key="8">
    <source>
        <dbReference type="EMBL" id="RXN14928.1"/>
    </source>
</evidence>
<keyword evidence="4 5" id="KW-0342">GTP-binding</keyword>
<dbReference type="AlphaFoldDB" id="A0A498M275"/>
<dbReference type="InterPro" id="IPR012337">
    <property type="entry name" value="RNaseH-like_sf"/>
</dbReference>
<dbReference type="PROSITE" id="PS51388">
    <property type="entry name" value="GED"/>
    <property type="match status" value="1"/>
</dbReference>
<dbReference type="SMART" id="SM00302">
    <property type="entry name" value="GED"/>
    <property type="match status" value="1"/>
</dbReference>
<dbReference type="InterPro" id="IPR000375">
    <property type="entry name" value="Dynamin_stalk"/>
</dbReference>
<evidence type="ECO:0000256" key="6">
    <source>
        <dbReference type="SAM" id="MobiDB-lite"/>
    </source>
</evidence>
<dbReference type="GO" id="GO:0005525">
    <property type="term" value="F:GTP binding"/>
    <property type="evidence" value="ECO:0007669"/>
    <property type="project" value="UniProtKB-KW"/>
</dbReference>
<comment type="subcellular location">
    <subcellularLocation>
        <location evidence="1">Cytoplasm</location>
    </subcellularLocation>
</comment>
<dbReference type="SMART" id="SM00053">
    <property type="entry name" value="DYNc"/>
    <property type="match status" value="1"/>
</dbReference>
<dbReference type="SUPFAM" id="SSF53098">
    <property type="entry name" value="Ribonuclease H-like"/>
    <property type="match status" value="1"/>
</dbReference>
<evidence type="ECO:0000256" key="3">
    <source>
        <dbReference type="ARBA" id="ARBA00022741"/>
    </source>
</evidence>
<evidence type="ECO:0000259" key="7">
    <source>
        <dbReference type="PROSITE" id="PS51388"/>
    </source>
</evidence>
<evidence type="ECO:0000256" key="1">
    <source>
        <dbReference type="ARBA" id="ARBA00004496"/>
    </source>
</evidence>
<dbReference type="PROSITE" id="PS00410">
    <property type="entry name" value="G_DYNAMIN_1"/>
    <property type="match status" value="1"/>
</dbReference>
<dbReference type="PRINTS" id="PR00195">
    <property type="entry name" value="DYNAMIN"/>
</dbReference>
<proteinExistence type="inferred from homology"/>
<dbReference type="GO" id="GO:0005737">
    <property type="term" value="C:cytoplasm"/>
    <property type="evidence" value="ECO:0007669"/>
    <property type="project" value="UniProtKB-SubCell"/>
</dbReference>
<name>A0A498M275_LABRO</name>
<gene>
    <name evidence="8" type="ORF">ROHU_008858</name>
</gene>
<dbReference type="InterPro" id="IPR052035">
    <property type="entry name" value="ZnF_BED_domain_contain"/>
</dbReference>
<dbReference type="EMBL" id="QBIY01012871">
    <property type="protein sequence ID" value="RXN14928.1"/>
    <property type="molecule type" value="Genomic_DNA"/>
</dbReference>
<evidence type="ECO:0000256" key="4">
    <source>
        <dbReference type="ARBA" id="ARBA00023134"/>
    </source>
</evidence>
<evidence type="ECO:0000256" key="5">
    <source>
        <dbReference type="RuleBase" id="RU003932"/>
    </source>
</evidence>
<keyword evidence="3 5" id="KW-0547">Nucleotide-binding</keyword>
<evidence type="ECO:0000313" key="9">
    <source>
        <dbReference type="Proteomes" id="UP000290572"/>
    </source>
</evidence>
<keyword evidence="9" id="KW-1185">Reference proteome</keyword>
<accession>A0A498M275</accession>
<dbReference type="InterPro" id="IPR022812">
    <property type="entry name" value="Dynamin"/>
</dbReference>
<dbReference type="PANTHER" id="PTHR46481:SF4">
    <property type="entry name" value="ZINC FINGER BED DOMAIN-CONTAINING PROTEIN 4"/>
    <property type="match status" value="1"/>
</dbReference>
<comment type="similarity">
    <text evidence="5">Belongs to the TRAFAC class dynamin-like GTPase superfamily. Dynamin/Fzo/YdjA family.</text>
</comment>
<comment type="caution">
    <text evidence="8">The sequence shown here is derived from an EMBL/GenBank/DDBJ whole genome shotgun (WGS) entry which is preliminary data.</text>
</comment>
<dbReference type="InterPro" id="IPR020850">
    <property type="entry name" value="GED_dom"/>
</dbReference>
<dbReference type="Proteomes" id="UP000290572">
    <property type="component" value="Unassembled WGS sequence"/>
</dbReference>